<dbReference type="InterPro" id="IPR016986">
    <property type="entry name" value="UCP031982_abhydr"/>
</dbReference>
<dbReference type="PANTHER" id="PTHR22946">
    <property type="entry name" value="DIENELACTONE HYDROLASE DOMAIN-CONTAINING PROTEIN-RELATED"/>
    <property type="match status" value="1"/>
</dbReference>
<dbReference type="GO" id="GO:0052689">
    <property type="term" value="F:carboxylic ester hydrolase activity"/>
    <property type="evidence" value="ECO:0007669"/>
    <property type="project" value="UniProtKB-ARBA"/>
</dbReference>
<dbReference type="Proteomes" id="UP000029391">
    <property type="component" value="Unassembled WGS sequence"/>
</dbReference>
<evidence type="ECO:0000256" key="1">
    <source>
        <dbReference type="ARBA" id="ARBA00022801"/>
    </source>
</evidence>
<dbReference type="SUPFAM" id="SSF53474">
    <property type="entry name" value="alpha/beta-Hydrolases"/>
    <property type="match status" value="1"/>
</dbReference>
<gene>
    <name evidence="3" type="ORF">P873_00670</name>
</gene>
<dbReference type="AlphaFoldDB" id="A0A091BJD8"/>
<dbReference type="PROSITE" id="PS51257">
    <property type="entry name" value="PROKAR_LIPOPROTEIN"/>
    <property type="match status" value="1"/>
</dbReference>
<keyword evidence="4" id="KW-1185">Reference proteome</keyword>
<evidence type="ECO:0000313" key="3">
    <source>
        <dbReference type="EMBL" id="KFN50894.1"/>
    </source>
</evidence>
<protein>
    <recommendedName>
        <fullName evidence="5">Peptidase S9 prolyl oligopeptidase catalytic domain-containing protein</fullName>
    </recommendedName>
</protein>
<sequence>MRLLATTVLTVLTVLTALLACCPAFASPPPEVPVGRMHRAWVDEDRRDWSGAGPRPLAATVWYPAAPGSPVSPWTGGVFEFGSFATDAPFADTTRRPLVLLSHGTGGSAAQLSWLAQELVRAGFVVAAVNHHGNTAAEPRTTLAGFVLPGERVLDLSALIDRLLADPAIGPRIDPERIGAAGFSIGGYSVLAAAGARIDFATRARRCAGQPANPVCVLPPEAGFDAADIARLAESDPAFRASVERELAHPADPRIRAVYAMAPAHVSLMQDAEVARLLVPARVVLAETDDQILFAETAAVLADRPGIAVERIDAAGHYVFLATCTARGREVLAALCVDPQGVERGVVHRRVAEDAVAFFARHL</sequence>
<dbReference type="Gene3D" id="3.40.50.1820">
    <property type="entry name" value="alpha/beta hydrolase"/>
    <property type="match status" value="1"/>
</dbReference>
<name>A0A091BJD8_9GAMM</name>
<proteinExistence type="predicted"/>
<keyword evidence="1" id="KW-0378">Hydrolase</keyword>
<dbReference type="Pfam" id="PF03403">
    <property type="entry name" value="PAF-AH_p_II"/>
    <property type="match status" value="1"/>
</dbReference>
<dbReference type="RefSeq" id="WP_043797191.1">
    <property type="nucleotide sequence ID" value="NZ_AUFF01000001.1"/>
</dbReference>
<dbReference type="InterPro" id="IPR050261">
    <property type="entry name" value="FrsA_esterase"/>
</dbReference>
<accession>A0A091BJD8</accession>
<dbReference type="eggNOG" id="COG4188">
    <property type="taxonomic scope" value="Bacteria"/>
</dbReference>
<reference evidence="3 4" key="1">
    <citation type="submission" date="2013-09" db="EMBL/GenBank/DDBJ databases">
        <title>Genome sequencing of Arenimonas composti.</title>
        <authorList>
            <person name="Chen F."/>
            <person name="Wang G."/>
        </authorList>
    </citation>
    <scope>NUCLEOTIDE SEQUENCE [LARGE SCALE GENOMIC DNA]</scope>
    <source>
        <strain evidence="3 4">TR7-09</strain>
    </source>
</reference>
<feature type="chain" id="PRO_5001871622" description="Peptidase S9 prolyl oligopeptidase catalytic domain-containing protein" evidence="2">
    <location>
        <begin position="27"/>
        <end position="363"/>
    </location>
</feature>
<evidence type="ECO:0008006" key="5">
    <source>
        <dbReference type="Google" id="ProtNLM"/>
    </source>
</evidence>
<dbReference type="PIRSF" id="PIRSF031982">
    <property type="entry name" value="UCP031982_abhydr"/>
    <property type="match status" value="1"/>
</dbReference>
<evidence type="ECO:0000313" key="4">
    <source>
        <dbReference type="Proteomes" id="UP000029391"/>
    </source>
</evidence>
<dbReference type="STRING" id="1121013.GCA_000426365_00296"/>
<dbReference type="OrthoDB" id="192696at2"/>
<organism evidence="3 4">
    <name type="scientific">Arenimonas composti TR7-09 = DSM 18010</name>
    <dbReference type="NCBI Taxonomy" id="1121013"/>
    <lineage>
        <taxon>Bacteria</taxon>
        <taxon>Pseudomonadati</taxon>
        <taxon>Pseudomonadota</taxon>
        <taxon>Gammaproteobacteria</taxon>
        <taxon>Lysobacterales</taxon>
        <taxon>Lysobacteraceae</taxon>
        <taxon>Arenimonas</taxon>
    </lineage>
</organism>
<evidence type="ECO:0000256" key="2">
    <source>
        <dbReference type="SAM" id="SignalP"/>
    </source>
</evidence>
<comment type="caution">
    <text evidence="3">The sequence shown here is derived from an EMBL/GenBank/DDBJ whole genome shotgun (WGS) entry which is preliminary data.</text>
</comment>
<dbReference type="InterPro" id="IPR029058">
    <property type="entry name" value="AB_hydrolase_fold"/>
</dbReference>
<dbReference type="EMBL" id="AWXU01000014">
    <property type="protein sequence ID" value="KFN50894.1"/>
    <property type="molecule type" value="Genomic_DNA"/>
</dbReference>
<feature type="signal peptide" evidence="2">
    <location>
        <begin position="1"/>
        <end position="26"/>
    </location>
</feature>
<dbReference type="PANTHER" id="PTHR22946:SF9">
    <property type="entry name" value="POLYKETIDE TRANSFERASE AF380"/>
    <property type="match status" value="1"/>
</dbReference>
<keyword evidence="2" id="KW-0732">Signal</keyword>